<evidence type="ECO:0000256" key="1">
    <source>
        <dbReference type="SAM" id="MobiDB-lite"/>
    </source>
</evidence>
<gene>
    <name evidence="2" type="ORF">HaLaN_23957</name>
</gene>
<dbReference type="EMBL" id="BLLF01002954">
    <property type="protein sequence ID" value="GFH25913.1"/>
    <property type="molecule type" value="Genomic_DNA"/>
</dbReference>
<reference evidence="2 3" key="1">
    <citation type="submission" date="2020-02" db="EMBL/GenBank/DDBJ databases">
        <title>Draft genome sequence of Haematococcus lacustris strain NIES-144.</title>
        <authorList>
            <person name="Morimoto D."/>
            <person name="Nakagawa S."/>
            <person name="Yoshida T."/>
            <person name="Sawayama S."/>
        </authorList>
    </citation>
    <scope>NUCLEOTIDE SEQUENCE [LARGE SCALE GENOMIC DNA]</scope>
    <source>
        <strain evidence="2 3">NIES-144</strain>
    </source>
</reference>
<feature type="compositionally biased region" description="Low complexity" evidence="1">
    <location>
        <begin position="100"/>
        <end position="124"/>
    </location>
</feature>
<dbReference type="AlphaFoldDB" id="A0A699ZT98"/>
<dbReference type="Proteomes" id="UP000485058">
    <property type="component" value="Unassembled WGS sequence"/>
</dbReference>
<feature type="region of interest" description="Disordered" evidence="1">
    <location>
        <begin position="100"/>
        <end position="159"/>
    </location>
</feature>
<sequence>ALQALSRQHEETSRRLAARRQQILTHQAVLLGNPLTAELDKARQVAAGVGAAAAPDAKSRREARVALVKQLAEEQGAAEAMLQALKQGLSLASARQQGLAAHQQALAQRSTPSAPPSSSQAGWQPPGGPGAPGSAPTTPPGHTRGPGASPPGLGWAGLDPEELDLEPRLTAAQARHQHDMAFMRMDIERARTTAELEQAQAQLRALRLTTPH</sequence>
<comment type="caution">
    <text evidence="2">The sequence shown here is derived from an EMBL/GenBank/DDBJ whole genome shotgun (WGS) entry which is preliminary data.</text>
</comment>
<organism evidence="2 3">
    <name type="scientific">Haematococcus lacustris</name>
    <name type="common">Green alga</name>
    <name type="synonym">Haematococcus pluvialis</name>
    <dbReference type="NCBI Taxonomy" id="44745"/>
    <lineage>
        <taxon>Eukaryota</taxon>
        <taxon>Viridiplantae</taxon>
        <taxon>Chlorophyta</taxon>
        <taxon>core chlorophytes</taxon>
        <taxon>Chlorophyceae</taxon>
        <taxon>CS clade</taxon>
        <taxon>Chlamydomonadales</taxon>
        <taxon>Haematococcaceae</taxon>
        <taxon>Haematococcus</taxon>
    </lineage>
</organism>
<name>A0A699ZT98_HAELA</name>
<evidence type="ECO:0000313" key="3">
    <source>
        <dbReference type="Proteomes" id="UP000485058"/>
    </source>
</evidence>
<feature type="compositionally biased region" description="Low complexity" evidence="1">
    <location>
        <begin position="132"/>
        <end position="147"/>
    </location>
</feature>
<feature type="non-terminal residue" evidence="2">
    <location>
        <position position="212"/>
    </location>
</feature>
<evidence type="ECO:0000313" key="2">
    <source>
        <dbReference type="EMBL" id="GFH25913.1"/>
    </source>
</evidence>
<keyword evidence="3" id="KW-1185">Reference proteome</keyword>
<protein>
    <submittedName>
        <fullName evidence="2">Uncharacterized protein</fullName>
    </submittedName>
</protein>
<accession>A0A699ZT98</accession>
<feature type="non-terminal residue" evidence="2">
    <location>
        <position position="1"/>
    </location>
</feature>
<proteinExistence type="predicted"/>